<dbReference type="Pfam" id="PF01548">
    <property type="entry name" value="DEDD_Tnp_IS110"/>
    <property type="match status" value="1"/>
</dbReference>
<accession>A0A2S6Z244</accession>
<proteinExistence type="predicted"/>
<comment type="caution">
    <text evidence="3">The sequence shown here is derived from an EMBL/GenBank/DDBJ whole genome shotgun (WGS) entry which is preliminary data.</text>
</comment>
<protein>
    <recommendedName>
        <fullName evidence="2">Transposase IS110-like N-terminal domain-containing protein</fullName>
    </recommendedName>
</protein>
<dbReference type="RefSeq" id="WP_128421941.1">
    <property type="nucleotide sequence ID" value="NZ_CP049017.1"/>
</dbReference>
<dbReference type="AlphaFoldDB" id="A0A2S6Z244"/>
<gene>
    <name evidence="3" type="ORF">XthCFBP4691_19875</name>
</gene>
<evidence type="ECO:0000313" key="3">
    <source>
        <dbReference type="EMBL" id="PPT74849.1"/>
    </source>
</evidence>
<feature type="domain" description="Transposase IS110-like N-terminal" evidence="2">
    <location>
        <begin position="24"/>
        <end position="128"/>
    </location>
</feature>
<evidence type="ECO:0000259" key="2">
    <source>
        <dbReference type="Pfam" id="PF01548"/>
    </source>
</evidence>
<dbReference type="EMBL" id="MIGX01000218">
    <property type="protein sequence ID" value="PPT74849.1"/>
    <property type="molecule type" value="Genomic_DNA"/>
</dbReference>
<dbReference type="GO" id="GO:0003677">
    <property type="term" value="F:DNA binding"/>
    <property type="evidence" value="ECO:0007669"/>
    <property type="project" value="InterPro"/>
</dbReference>
<reference evidence="3 4" key="1">
    <citation type="submission" date="2016-08" db="EMBL/GenBank/DDBJ databases">
        <title>Evolution of the type three secretion system and type three effector repertoires in Xanthomonas.</title>
        <authorList>
            <person name="Merda D."/>
            <person name="Briand M."/>
            <person name="Bosis E."/>
            <person name="Rousseau C."/>
            <person name="Portier P."/>
            <person name="Jacques M.-A."/>
            <person name="Fischer-Le Saux M."/>
        </authorList>
    </citation>
    <scope>NUCLEOTIDE SEQUENCE [LARGE SCALE GENOMIC DNA]</scope>
    <source>
        <strain evidence="3 4">CFBP 4691</strain>
    </source>
</reference>
<keyword evidence="4" id="KW-1185">Reference proteome</keyword>
<name>A0A2S6Z244_9XANT</name>
<dbReference type="InterPro" id="IPR002525">
    <property type="entry name" value="Transp_IS110-like_N"/>
</dbReference>
<dbReference type="Proteomes" id="UP000239898">
    <property type="component" value="Unassembled WGS sequence"/>
</dbReference>
<evidence type="ECO:0000313" key="4">
    <source>
        <dbReference type="Proteomes" id="UP000239898"/>
    </source>
</evidence>
<evidence type="ECO:0000256" key="1">
    <source>
        <dbReference type="SAM" id="MobiDB-lite"/>
    </source>
</evidence>
<sequence>MGIGRRSLAHESTAENIHIHAPFVGIDVAKAERVTHVLPDALAWTQARASEKHALLAERLAPMGCERIVLEASGGDEQAVLQALAQASLPVMPLPAQLPRALARALGLKAKTDALDARLLAVAAQCIHAPPTAVLPAPLQARRERLHLRPHPARPARCAVPLPGAGHLPGRARPVVRGDRAGATSSP</sequence>
<dbReference type="GO" id="GO:0004803">
    <property type="term" value="F:transposase activity"/>
    <property type="evidence" value="ECO:0007669"/>
    <property type="project" value="InterPro"/>
</dbReference>
<dbReference type="GO" id="GO:0006313">
    <property type="term" value="P:DNA transposition"/>
    <property type="evidence" value="ECO:0007669"/>
    <property type="project" value="InterPro"/>
</dbReference>
<feature type="region of interest" description="Disordered" evidence="1">
    <location>
        <begin position="154"/>
        <end position="187"/>
    </location>
</feature>
<organism evidence="3 4">
    <name type="scientific">Xanthomonas theicola</name>
    <dbReference type="NCBI Taxonomy" id="56464"/>
    <lineage>
        <taxon>Bacteria</taxon>
        <taxon>Pseudomonadati</taxon>
        <taxon>Pseudomonadota</taxon>
        <taxon>Gammaproteobacteria</taxon>
        <taxon>Lysobacterales</taxon>
        <taxon>Lysobacteraceae</taxon>
        <taxon>Xanthomonas</taxon>
    </lineage>
</organism>